<evidence type="ECO:0000256" key="6">
    <source>
        <dbReference type="SAM" id="Phobius"/>
    </source>
</evidence>
<evidence type="ECO:0000256" key="5">
    <source>
        <dbReference type="ARBA" id="ARBA00023284"/>
    </source>
</evidence>
<keyword evidence="2" id="KW-0732">Signal</keyword>
<accession>A0A6J5Z463</accession>
<dbReference type="PANTHER" id="PTHR13887">
    <property type="entry name" value="GLUTATHIONE S-TRANSFERASE KAPPA"/>
    <property type="match status" value="1"/>
</dbReference>
<keyword evidence="6" id="KW-0472">Membrane</keyword>
<evidence type="ECO:0000313" key="8">
    <source>
        <dbReference type="EMBL" id="CAB4336346.1"/>
    </source>
</evidence>
<dbReference type="GO" id="GO:0016491">
    <property type="term" value="F:oxidoreductase activity"/>
    <property type="evidence" value="ECO:0007669"/>
    <property type="project" value="UniProtKB-KW"/>
</dbReference>
<keyword evidence="3" id="KW-0560">Oxidoreductase</keyword>
<feature type="transmembrane region" description="Helical" evidence="6">
    <location>
        <begin position="12"/>
        <end position="34"/>
    </location>
</feature>
<dbReference type="SUPFAM" id="SSF52833">
    <property type="entry name" value="Thioredoxin-like"/>
    <property type="match status" value="1"/>
</dbReference>
<keyword evidence="6" id="KW-0812">Transmembrane</keyword>
<evidence type="ECO:0000256" key="2">
    <source>
        <dbReference type="ARBA" id="ARBA00022729"/>
    </source>
</evidence>
<keyword evidence="6" id="KW-1133">Transmembrane helix</keyword>
<dbReference type="Gene3D" id="3.40.30.10">
    <property type="entry name" value="Glutaredoxin"/>
    <property type="match status" value="1"/>
</dbReference>
<comment type="similarity">
    <text evidence="1">Belongs to the thioredoxin family. DsbA subfamily.</text>
</comment>
<reference evidence="8" key="1">
    <citation type="submission" date="2020-05" db="EMBL/GenBank/DDBJ databases">
        <authorList>
            <person name="Chiriac C."/>
            <person name="Salcher M."/>
            <person name="Ghai R."/>
            <person name="Kavagutti S V."/>
        </authorList>
    </citation>
    <scope>NUCLEOTIDE SEQUENCE</scope>
</reference>
<dbReference type="EMBL" id="CAESAG010000072">
    <property type="protein sequence ID" value="CAB4336346.1"/>
    <property type="molecule type" value="Genomic_DNA"/>
</dbReference>
<dbReference type="InterPro" id="IPR012336">
    <property type="entry name" value="Thioredoxin-like_fold"/>
</dbReference>
<evidence type="ECO:0000259" key="7">
    <source>
        <dbReference type="Pfam" id="PF13462"/>
    </source>
</evidence>
<evidence type="ECO:0000256" key="4">
    <source>
        <dbReference type="ARBA" id="ARBA00023157"/>
    </source>
</evidence>
<evidence type="ECO:0000256" key="3">
    <source>
        <dbReference type="ARBA" id="ARBA00023002"/>
    </source>
</evidence>
<dbReference type="Pfam" id="PF13462">
    <property type="entry name" value="Thioredoxin_4"/>
    <property type="match status" value="1"/>
</dbReference>
<sequence>MSSKQKPGKDNFTRNLVIAVVLGVTLIMLVPTLLSKQTNSDAKIPASVSADRGYGIVFNGELTDVPVIDIYEDFQCPVCAQFEAAQGDYLEALIADKKATVVYHTLSFLGPESIAAANAAACSADEGKFLDYHKMLYVTQPKENSGAWTNASLAAAGQSVGISSQKFTNCVSKGTYGDWVSNVAAEGAKKNVNSTPTVFINGKELTRGNAYYDRNQFQAAVEKG</sequence>
<protein>
    <submittedName>
        <fullName evidence="8">Unannotated protein</fullName>
    </submittedName>
</protein>
<keyword evidence="5" id="KW-0676">Redox-active center</keyword>
<proteinExistence type="inferred from homology"/>
<evidence type="ECO:0000256" key="1">
    <source>
        <dbReference type="ARBA" id="ARBA00005791"/>
    </source>
</evidence>
<dbReference type="PANTHER" id="PTHR13887:SF14">
    <property type="entry name" value="DISULFIDE BOND FORMATION PROTEIN D"/>
    <property type="match status" value="1"/>
</dbReference>
<organism evidence="8">
    <name type="scientific">freshwater metagenome</name>
    <dbReference type="NCBI Taxonomy" id="449393"/>
    <lineage>
        <taxon>unclassified sequences</taxon>
        <taxon>metagenomes</taxon>
        <taxon>ecological metagenomes</taxon>
    </lineage>
</organism>
<feature type="domain" description="Thioredoxin-like fold" evidence="7">
    <location>
        <begin position="66"/>
        <end position="209"/>
    </location>
</feature>
<keyword evidence="4" id="KW-1015">Disulfide bond</keyword>
<name>A0A6J5Z463_9ZZZZ</name>
<dbReference type="AlphaFoldDB" id="A0A6J5Z463"/>
<gene>
    <name evidence="8" type="ORF">UFOPK4080_00575</name>
</gene>
<dbReference type="InterPro" id="IPR036249">
    <property type="entry name" value="Thioredoxin-like_sf"/>
</dbReference>